<dbReference type="Pfam" id="PF02342">
    <property type="entry name" value="TerD"/>
    <property type="match status" value="1"/>
</dbReference>
<organism evidence="2">
    <name type="scientific">Eutreptiella gymnastica</name>
    <dbReference type="NCBI Taxonomy" id="73025"/>
    <lineage>
        <taxon>Eukaryota</taxon>
        <taxon>Discoba</taxon>
        <taxon>Euglenozoa</taxon>
        <taxon>Euglenida</taxon>
        <taxon>Spirocuta</taxon>
        <taxon>Euglenophyceae</taxon>
        <taxon>Eutreptiales</taxon>
        <taxon>Eutreptiaceae</taxon>
        <taxon>Eutreptiella</taxon>
    </lineage>
</organism>
<dbReference type="PANTHER" id="PTHR32097:SF17">
    <property type="entry name" value="CAMP-BINDING PROTEIN 1-RELATED"/>
    <property type="match status" value="1"/>
</dbReference>
<dbReference type="Gene3D" id="2.60.60.30">
    <property type="entry name" value="sav2460 like domains"/>
    <property type="match status" value="1"/>
</dbReference>
<accession>A0A6U7X933</accession>
<dbReference type="CDD" id="cd06974">
    <property type="entry name" value="TerD_like"/>
    <property type="match status" value="1"/>
</dbReference>
<dbReference type="AlphaFoldDB" id="A0A6U7X933"/>
<evidence type="ECO:0000259" key="1">
    <source>
        <dbReference type="Pfam" id="PF02342"/>
    </source>
</evidence>
<protein>
    <recommendedName>
        <fullName evidence="1">TerD domain-containing protein</fullName>
    </recommendedName>
</protein>
<gene>
    <name evidence="2" type="ORF">EGYM00392_LOCUS15124</name>
    <name evidence="3" type="ORF">EGYM00392_LOCUS15125</name>
</gene>
<dbReference type="SUPFAM" id="SSF52833">
    <property type="entry name" value="Thioredoxin-like"/>
    <property type="match status" value="1"/>
</dbReference>
<evidence type="ECO:0000313" key="3">
    <source>
        <dbReference type="EMBL" id="CAD9004040.1"/>
    </source>
</evidence>
<dbReference type="EMBL" id="HBGA01041497">
    <property type="protein sequence ID" value="CAD9004040.1"/>
    <property type="molecule type" value="Transcribed_RNA"/>
</dbReference>
<dbReference type="Gene3D" id="3.40.30.10">
    <property type="entry name" value="Glutaredoxin"/>
    <property type="match status" value="1"/>
</dbReference>
<sequence>MADEEEINEETEIKEVKRVRKVTQVAQYEEVLQDHEHEKLVCVAWLVEGEENSKQALPWLEEVDTSPALADVILLHCNPNEVPDLATQQELHAIPTIQYFWKGEKLFTFVGTNKLKFKAYLDKALKTRFDEMSIPKAWQRKAAPLRQMLKGDKYDLSEAALEGPLSLTLAIGWDMPTQDPPVQLETAVLLLADGGKALSEQMVIKSDRPKSLCSGVEMVDAKPLCDDDVCVQLALDELDLEVWEVFVFLYIVDAKEKEQSMSAVGDVLYVRLYDRTTNQVILKYDLEEDTFGENTGVLLCKMTREEDTWGFSTASEVWEVDYEELKDKFVQKEKKKKTAKK</sequence>
<dbReference type="InterPro" id="IPR036249">
    <property type="entry name" value="Thioredoxin-like_sf"/>
</dbReference>
<name>A0A6U7X933_9EUGL</name>
<evidence type="ECO:0000313" key="2">
    <source>
        <dbReference type="EMBL" id="CAD9004039.1"/>
    </source>
</evidence>
<dbReference type="InterPro" id="IPR003325">
    <property type="entry name" value="TerD"/>
</dbReference>
<feature type="domain" description="TerD" evidence="1">
    <location>
        <begin position="147"/>
        <end position="328"/>
    </location>
</feature>
<dbReference type="InterPro" id="IPR051324">
    <property type="entry name" value="Stress/Tellurium_Resist"/>
</dbReference>
<reference evidence="2" key="1">
    <citation type="submission" date="2021-01" db="EMBL/GenBank/DDBJ databases">
        <authorList>
            <person name="Corre E."/>
            <person name="Pelletier E."/>
            <person name="Niang G."/>
            <person name="Scheremetjew M."/>
            <person name="Finn R."/>
            <person name="Kale V."/>
            <person name="Holt S."/>
            <person name="Cochrane G."/>
            <person name="Meng A."/>
            <person name="Brown T."/>
            <person name="Cohen L."/>
        </authorList>
    </citation>
    <scope>NUCLEOTIDE SEQUENCE</scope>
    <source>
        <strain evidence="2">NIES-381</strain>
    </source>
</reference>
<dbReference type="PANTHER" id="PTHR32097">
    <property type="entry name" value="CAMP-BINDING PROTEIN 1-RELATED"/>
    <property type="match status" value="1"/>
</dbReference>
<dbReference type="EMBL" id="HBGA01041496">
    <property type="protein sequence ID" value="CAD9004039.1"/>
    <property type="molecule type" value="Transcribed_RNA"/>
</dbReference>
<proteinExistence type="predicted"/>